<dbReference type="EMBL" id="PKMF04000141">
    <property type="protein sequence ID" value="KAK7847478.1"/>
    <property type="molecule type" value="Genomic_DNA"/>
</dbReference>
<dbReference type="PROSITE" id="PS50202">
    <property type="entry name" value="MSP"/>
    <property type="match status" value="1"/>
</dbReference>
<comment type="similarity">
    <text evidence="1">Belongs to the VAMP-associated protein (VAP) (TC 9.B.17) family.</text>
</comment>
<keyword evidence="7" id="KW-1185">Reference proteome</keyword>
<dbReference type="InterPro" id="IPR013783">
    <property type="entry name" value="Ig-like_fold"/>
</dbReference>
<evidence type="ECO:0000259" key="5">
    <source>
        <dbReference type="PROSITE" id="PS50202"/>
    </source>
</evidence>
<keyword evidence="2" id="KW-0175">Coiled coil</keyword>
<dbReference type="PANTHER" id="PTHR10809:SF119">
    <property type="entry name" value="VESICLE-ASSOCIATED PROTEIN 1-2-RELATED"/>
    <property type="match status" value="1"/>
</dbReference>
<dbReference type="InterPro" id="IPR008962">
    <property type="entry name" value="PapD-like_sf"/>
</dbReference>
<gene>
    <name evidence="6" type="primary">PVA12</name>
    <name evidence="6" type="ORF">CFP56_006630</name>
</gene>
<feature type="region of interest" description="Disordered" evidence="3">
    <location>
        <begin position="127"/>
        <end position="158"/>
    </location>
</feature>
<feature type="coiled-coil region" evidence="2">
    <location>
        <begin position="185"/>
        <end position="219"/>
    </location>
</feature>
<protein>
    <submittedName>
        <fullName evidence="6">Vesicle-associated protein 1-2</fullName>
    </submittedName>
</protein>
<sequence>MSTGDLLSIEPQELQFPFEPRKQISCSLQLFNKTDNYVAFKVKTTNPKKYCVRPNTGIVMPKSSCDVTVTMQAQKEVPPDMQCRDKFLLQSVVASPGAAAKDITPEMFNKESGHHVEESKLRVVYVAPPRPPSPVHEGSEEGSSPRASVSDNGNINNSEFTTVTSRAYMAQPDPQDNSSETRALISKLTEEKSSAIQQNNKLQQELELLRREANKSRGGGIPLIFVLLVGLIGIILGYFLKKT</sequence>
<dbReference type="AlphaFoldDB" id="A0AAW0L9A9"/>
<dbReference type="GO" id="GO:0061817">
    <property type="term" value="P:endoplasmic reticulum-plasma membrane tethering"/>
    <property type="evidence" value="ECO:0007669"/>
    <property type="project" value="TreeGrafter"/>
</dbReference>
<name>A0AAW0L9A9_QUESU</name>
<evidence type="ECO:0000256" key="2">
    <source>
        <dbReference type="SAM" id="Coils"/>
    </source>
</evidence>
<keyword evidence="4" id="KW-0472">Membrane</keyword>
<dbReference type="PANTHER" id="PTHR10809">
    <property type="entry name" value="VESICLE-ASSOCIATED MEMBRANE PROTEIN-ASSOCIATED PROTEIN"/>
    <property type="match status" value="1"/>
</dbReference>
<organism evidence="6 7">
    <name type="scientific">Quercus suber</name>
    <name type="common">Cork oak</name>
    <dbReference type="NCBI Taxonomy" id="58331"/>
    <lineage>
        <taxon>Eukaryota</taxon>
        <taxon>Viridiplantae</taxon>
        <taxon>Streptophyta</taxon>
        <taxon>Embryophyta</taxon>
        <taxon>Tracheophyta</taxon>
        <taxon>Spermatophyta</taxon>
        <taxon>Magnoliopsida</taxon>
        <taxon>eudicotyledons</taxon>
        <taxon>Gunneridae</taxon>
        <taxon>Pentapetalae</taxon>
        <taxon>rosids</taxon>
        <taxon>fabids</taxon>
        <taxon>Fagales</taxon>
        <taxon>Fagaceae</taxon>
        <taxon>Quercus</taxon>
    </lineage>
</organism>
<feature type="domain" description="MSP" evidence="5">
    <location>
        <begin position="6"/>
        <end position="126"/>
    </location>
</feature>
<dbReference type="SUPFAM" id="SSF49354">
    <property type="entry name" value="PapD-like"/>
    <property type="match status" value="1"/>
</dbReference>
<feature type="transmembrane region" description="Helical" evidence="4">
    <location>
        <begin position="220"/>
        <end position="240"/>
    </location>
</feature>
<dbReference type="PIRSF" id="PIRSF019693">
    <property type="entry name" value="VAMP-associated"/>
    <property type="match status" value="1"/>
</dbReference>
<feature type="compositionally biased region" description="Polar residues" evidence="3">
    <location>
        <begin position="141"/>
        <end position="158"/>
    </location>
</feature>
<dbReference type="GO" id="GO:0005886">
    <property type="term" value="C:plasma membrane"/>
    <property type="evidence" value="ECO:0007669"/>
    <property type="project" value="TreeGrafter"/>
</dbReference>
<dbReference type="InterPro" id="IPR000535">
    <property type="entry name" value="MSP_dom"/>
</dbReference>
<keyword evidence="4" id="KW-0812">Transmembrane</keyword>
<dbReference type="Pfam" id="PF00635">
    <property type="entry name" value="Motile_Sperm"/>
    <property type="match status" value="1"/>
</dbReference>
<dbReference type="Proteomes" id="UP000237347">
    <property type="component" value="Unassembled WGS sequence"/>
</dbReference>
<dbReference type="InterPro" id="IPR016763">
    <property type="entry name" value="VAP"/>
</dbReference>
<proteinExistence type="inferred from homology"/>
<dbReference type="GO" id="GO:0005789">
    <property type="term" value="C:endoplasmic reticulum membrane"/>
    <property type="evidence" value="ECO:0007669"/>
    <property type="project" value="InterPro"/>
</dbReference>
<reference evidence="6 7" key="1">
    <citation type="journal article" date="2018" name="Sci. Data">
        <title>The draft genome sequence of cork oak.</title>
        <authorList>
            <person name="Ramos A.M."/>
            <person name="Usie A."/>
            <person name="Barbosa P."/>
            <person name="Barros P.M."/>
            <person name="Capote T."/>
            <person name="Chaves I."/>
            <person name="Simoes F."/>
            <person name="Abreu I."/>
            <person name="Carrasquinho I."/>
            <person name="Faro C."/>
            <person name="Guimaraes J.B."/>
            <person name="Mendonca D."/>
            <person name="Nobrega F."/>
            <person name="Rodrigues L."/>
            <person name="Saibo N.J.M."/>
            <person name="Varela M.C."/>
            <person name="Egas C."/>
            <person name="Matos J."/>
            <person name="Miguel C.M."/>
            <person name="Oliveira M.M."/>
            <person name="Ricardo C.P."/>
            <person name="Goncalves S."/>
        </authorList>
    </citation>
    <scope>NUCLEOTIDE SEQUENCE [LARGE SCALE GENOMIC DNA]</scope>
    <source>
        <strain evidence="7">cv. HL8</strain>
    </source>
</reference>
<accession>A0AAW0L9A9</accession>
<evidence type="ECO:0000313" key="7">
    <source>
        <dbReference type="Proteomes" id="UP000237347"/>
    </source>
</evidence>
<evidence type="ECO:0000313" key="6">
    <source>
        <dbReference type="EMBL" id="KAK7847478.1"/>
    </source>
</evidence>
<dbReference type="Gene3D" id="2.60.40.10">
    <property type="entry name" value="Immunoglobulins"/>
    <property type="match status" value="1"/>
</dbReference>
<dbReference type="GO" id="GO:0090158">
    <property type="term" value="P:endoplasmic reticulum membrane organization"/>
    <property type="evidence" value="ECO:0007669"/>
    <property type="project" value="TreeGrafter"/>
</dbReference>
<evidence type="ECO:0000256" key="4">
    <source>
        <dbReference type="SAM" id="Phobius"/>
    </source>
</evidence>
<evidence type="ECO:0000256" key="1">
    <source>
        <dbReference type="ARBA" id="ARBA00008932"/>
    </source>
</evidence>
<dbReference type="Gramene" id="rna-CFP56_41032">
    <property type="protein sequence ID" value="cds-POE64608.1"/>
    <property type="gene ID" value="gene-CFP56_41032"/>
</dbReference>
<evidence type="ECO:0000256" key="3">
    <source>
        <dbReference type="SAM" id="MobiDB-lite"/>
    </source>
</evidence>
<dbReference type="FunFam" id="2.60.40.10:FF:000813">
    <property type="entry name" value="Vesicle-associated protein 1-1"/>
    <property type="match status" value="1"/>
</dbReference>
<keyword evidence="4" id="KW-1133">Transmembrane helix</keyword>
<comment type="caution">
    <text evidence="6">The sequence shown here is derived from an EMBL/GenBank/DDBJ whole genome shotgun (WGS) entry which is preliminary data.</text>
</comment>